<dbReference type="SUPFAM" id="SSF50182">
    <property type="entry name" value="Sm-like ribonucleoproteins"/>
    <property type="match status" value="1"/>
</dbReference>
<dbReference type="Proteomes" id="UP001316803">
    <property type="component" value="Unassembled WGS sequence"/>
</dbReference>
<feature type="compositionally biased region" description="Polar residues" evidence="2">
    <location>
        <begin position="741"/>
        <end position="754"/>
    </location>
</feature>
<evidence type="ECO:0000256" key="1">
    <source>
        <dbReference type="PROSITE-ProRule" id="PRU00846"/>
    </source>
</evidence>
<feature type="domain" description="Sm" evidence="7">
    <location>
        <begin position="1"/>
        <end position="78"/>
    </location>
</feature>
<dbReference type="SMART" id="SM01271">
    <property type="entry name" value="LSM14"/>
    <property type="match status" value="1"/>
</dbReference>
<feature type="compositionally biased region" description="Acidic residues" evidence="2">
    <location>
        <begin position="949"/>
        <end position="958"/>
    </location>
</feature>
<evidence type="ECO:0000259" key="5">
    <source>
        <dbReference type="PROSITE" id="PS51512"/>
    </source>
</evidence>
<feature type="region of interest" description="Disordered" evidence="2">
    <location>
        <begin position="828"/>
        <end position="987"/>
    </location>
</feature>
<dbReference type="InterPro" id="IPR035984">
    <property type="entry name" value="Acyl-CoA-binding_sf"/>
</dbReference>
<evidence type="ECO:0000256" key="2">
    <source>
        <dbReference type="SAM" id="MobiDB-lite"/>
    </source>
</evidence>
<dbReference type="GO" id="GO:0003729">
    <property type="term" value="F:mRNA binding"/>
    <property type="evidence" value="ECO:0007669"/>
    <property type="project" value="TreeGrafter"/>
</dbReference>
<feature type="compositionally biased region" description="Basic and acidic residues" evidence="2">
    <location>
        <begin position="843"/>
        <end position="855"/>
    </location>
</feature>
<dbReference type="Gene3D" id="1.20.80.10">
    <property type="match status" value="1"/>
</dbReference>
<feature type="compositionally biased region" description="Basic and acidic residues" evidence="2">
    <location>
        <begin position="231"/>
        <end position="241"/>
    </location>
</feature>
<protein>
    <submittedName>
        <fullName evidence="8">Uncharacterized protein</fullName>
    </submittedName>
</protein>
<dbReference type="SUPFAM" id="SSF47027">
    <property type="entry name" value="Acyl-CoA binding protein"/>
    <property type="match status" value="1"/>
</dbReference>
<dbReference type="GO" id="GO:0034063">
    <property type="term" value="P:stress granule assembly"/>
    <property type="evidence" value="ECO:0007669"/>
    <property type="project" value="TreeGrafter"/>
</dbReference>
<dbReference type="PANTHER" id="PTHR13586:SF0">
    <property type="entry name" value="TRAILER HITCH, ISOFORM H"/>
    <property type="match status" value="1"/>
</dbReference>
<dbReference type="Pfam" id="PF00887">
    <property type="entry name" value="ACBP"/>
    <property type="match status" value="1"/>
</dbReference>
<dbReference type="InterPro" id="IPR010920">
    <property type="entry name" value="LSM_dom_sf"/>
</dbReference>
<feature type="transmembrane region" description="Helical" evidence="3">
    <location>
        <begin position="1053"/>
        <end position="1074"/>
    </location>
</feature>
<gene>
    <name evidence="8" type="ORF">OHC33_007794</name>
</gene>
<feature type="domain" description="DFDF" evidence="5">
    <location>
        <begin position="396"/>
        <end position="432"/>
    </location>
</feature>
<feature type="compositionally biased region" description="Low complexity" evidence="2">
    <location>
        <begin position="308"/>
        <end position="323"/>
    </location>
</feature>
<feature type="region of interest" description="Disordered" evidence="2">
    <location>
        <begin position="72"/>
        <end position="475"/>
    </location>
</feature>
<proteinExistence type="predicted"/>
<keyword evidence="3" id="KW-1133">Transmembrane helix</keyword>
<keyword evidence="3" id="KW-0472">Membrane</keyword>
<dbReference type="InterPro" id="IPR025609">
    <property type="entry name" value="Lsm14-like_N"/>
</dbReference>
<feature type="compositionally biased region" description="Polar residues" evidence="2">
    <location>
        <begin position="959"/>
        <end position="975"/>
    </location>
</feature>
<feature type="short sequence motif" description="FFD box" evidence="1">
    <location>
        <begin position="465"/>
        <end position="481"/>
    </location>
</feature>
<dbReference type="PANTHER" id="PTHR13586">
    <property type="entry name" value="SCD6 PROTEIN-RELATED"/>
    <property type="match status" value="1"/>
</dbReference>
<feature type="domain" description="ACB" evidence="4">
    <location>
        <begin position="689"/>
        <end position="805"/>
    </location>
</feature>
<evidence type="ECO:0000313" key="9">
    <source>
        <dbReference type="Proteomes" id="UP001316803"/>
    </source>
</evidence>
<dbReference type="Pfam" id="PF09532">
    <property type="entry name" value="FDF"/>
    <property type="match status" value="1"/>
</dbReference>
<dbReference type="GO" id="GO:0033962">
    <property type="term" value="P:P-body assembly"/>
    <property type="evidence" value="ECO:0007669"/>
    <property type="project" value="TreeGrafter"/>
</dbReference>
<feature type="transmembrane region" description="Helical" evidence="3">
    <location>
        <begin position="1094"/>
        <end position="1111"/>
    </location>
</feature>
<evidence type="ECO:0000259" key="6">
    <source>
        <dbReference type="PROSITE" id="PS51513"/>
    </source>
</evidence>
<feature type="compositionally biased region" description="Pro residues" evidence="2">
    <location>
        <begin position="189"/>
        <end position="219"/>
    </location>
</feature>
<name>A0AAN8F4E2_9EURO</name>
<dbReference type="InterPro" id="IPR019050">
    <property type="entry name" value="FDF_dom"/>
</dbReference>
<reference evidence="8 9" key="1">
    <citation type="submission" date="2022-12" db="EMBL/GenBank/DDBJ databases">
        <title>Genomic features and morphological characterization of a novel Knufia sp. strain isolated from spacecraft assembly facility.</title>
        <authorList>
            <person name="Teixeira M."/>
            <person name="Chander A.M."/>
            <person name="Stajich J.E."/>
            <person name="Venkateswaran K."/>
        </authorList>
    </citation>
    <scope>NUCLEOTIDE SEQUENCE [LARGE SCALE GENOMIC DNA]</scope>
    <source>
        <strain evidence="8 9">FJI-L2-BK-P2</strain>
    </source>
</reference>
<dbReference type="GO" id="GO:0000062">
    <property type="term" value="F:fatty-acyl-CoA binding"/>
    <property type="evidence" value="ECO:0007669"/>
    <property type="project" value="InterPro"/>
</dbReference>
<dbReference type="PROSITE" id="PS51513">
    <property type="entry name" value="FFD"/>
    <property type="match status" value="1"/>
</dbReference>
<dbReference type="CDD" id="cd01736">
    <property type="entry name" value="LSm14_N"/>
    <property type="match status" value="1"/>
</dbReference>
<feature type="compositionally biased region" description="Low complexity" evidence="2">
    <location>
        <begin position="331"/>
        <end position="345"/>
    </location>
</feature>
<dbReference type="Pfam" id="PF12701">
    <property type="entry name" value="LSM14"/>
    <property type="match status" value="1"/>
</dbReference>
<dbReference type="InterPro" id="IPR014352">
    <property type="entry name" value="FERM/acyl-CoA-bd_prot_sf"/>
</dbReference>
<dbReference type="AlphaFoldDB" id="A0AAN8F4E2"/>
<sequence length="1126" mass="123231">MDHLIGQKFSLISKSEIRYVGTLHEINPEQSTIALEDVLSFGTEDRQVPKFIPPSPQKFEYIVFRGSDVKDIKINEEPEEPKRPSEPPNDPAILNSSRPGPARPPQGPQGLQEPQGPPSNRDESPFPPQNYPPQGYGGFYPPPPPPGQFGRGYGPPPGNFGPGPGYPPYGPPPGYFGPPGQGFPQGPNRFPPHQQPPPPIGPPGQRQPPQPQQQPPAPGLPDAAKQTPELPVEKNASRDGSKTSTPAPPAVPQQPPKPADPDPPTIPEVAPTPPAAKPPPTQPKGNKVTPAMPFAVNQRSFVPPPDPSQSAPKAAAKPAPSQAEMDEASRQAKAAVAAAMAKINAPGAAPPRTIAQPPANIEALTDQVSQLNTGPQASRGRGGYRGGRGQRSSSGGQRPKMEIPQSDFDFESSNAKFNKEDLIKEAIATGSPLAETQEDPLSAGGPQGQTNGDGRKDSLTNPPAPAYNKTSSFFDNISSEAKDREDHAEGRFDGRALRGQEFKKNIETFGQGNVDSGYRGRGRGGYRGRGRGDYNRGSNYRGGYRGRGRGIIAAYDTQIRAAPTNVVERNRFLFRFQDFFERHSQHFAELAQLRAGLQGLESTQAIHKCMLQKTDEVLYDVFYRHMPDEVLICAQWWQKYQHALLISYMFEKLSSHQHPVGHIDPPTNPSTSPVLADRQEAAHMARACFYRVFVHALATVRRLPRTGSSRPPPTSRLRLYGLYKQSMEGDVSTILPRPTLPVTSPDPNSTNTSVHRYASRDLRTREAQAEIEKWDAWHACAGMSRTSAKREYISVLIDTMKEYASGTAESRELVSELEFVWGQIREQSGSEVEYGSGSGGSGGEKEKESPTRVLERAGMGGGRPPVERGLSGVGSMDFSNDADTGKRASVGSAGGDGAGLGLSQSGRERSRQKRLKRTESGLRVLSPVSQGHEGSVVRAVDAGDGQRYDEDDDDEEQNLDTAPTSPLARRNTTGMQPPLDDFDPSPSLAAWQRNLEEHLHALKTEIAALREQLSANHLLSSSTYSVGAAYYTLSRRQRIIHRAKLYIRSYTAFIFRQLFVQFGILALVIVWGRFRGDLRVEQWTRDALVRVRKKLRSVFGGVAFWLLDLFGRDGRLSFLGRILRIY</sequence>
<evidence type="ECO:0000259" key="4">
    <source>
        <dbReference type="PROSITE" id="PS51228"/>
    </source>
</evidence>
<dbReference type="PROSITE" id="PS51228">
    <property type="entry name" value="ACB_2"/>
    <property type="match status" value="1"/>
</dbReference>
<evidence type="ECO:0000256" key="3">
    <source>
        <dbReference type="SAM" id="Phobius"/>
    </source>
</evidence>
<keyword evidence="9" id="KW-1185">Reference proteome</keyword>
<feature type="compositionally biased region" description="Basic and acidic residues" evidence="2">
    <location>
        <begin position="72"/>
        <end position="85"/>
    </location>
</feature>
<organism evidence="8 9">
    <name type="scientific">Knufia fluminis</name>
    <dbReference type="NCBI Taxonomy" id="191047"/>
    <lineage>
        <taxon>Eukaryota</taxon>
        <taxon>Fungi</taxon>
        <taxon>Dikarya</taxon>
        <taxon>Ascomycota</taxon>
        <taxon>Pezizomycotina</taxon>
        <taxon>Eurotiomycetes</taxon>
        <taxon>Chaetothyriomycetidae</taxon>
        <taxon>Chaetothyriales</taxon>
        <taxon>Trichomeriaceae</taxon>
        <taxon>Knufia</taxon>
    </lineage>
</organism>
<feature type="region of interest" description="Disordered" evidence="2">
    <location>
        <begin position="734"/>
        <end position="760"/>
    </location>
</feature>
<dbReference type="GO" id="GO:0000932">
    <property type="term" value="C:P-body"/>
    <property type="evidence" value="ECO:0007669"/>
    <property type="project" value="TreeGrafter"/>
</dbReference>
<feature type="domain" description="FFD box profile" evidence="6">
    <location>
        <begin position="465"/>
        <end position="481"/>
    </location>
</feature>
<dbReference type="InterPro" id="IPR025761">
    <property type="entry name" value="FFD_box"/>
</dbReference>
<feature type="compositionally biased region" description="Basic residues" evidence="2">
    <location>
        <begin position="520"/>
        <end position="529"/>
    </location>
</feature>
<feature type="compositionally biased region" description="Polar residues" evidence="2">
    <location>
        <begin position="366"/>
        <end position="376"/>
    </location>
</feature>
<evidence type="ECO:0000313" key="8">
    <source>
        <dbReference type="EMBL" id="KAK5951041.1"/>
    </source>
</evidence>
<accession>A0AAN8F4E2</accession>
<keyword evidence="3" id="KW-0812">Transmembrane</keyword>
<dbReference type="SMART" id="SM01199">
    <property type="entry name" value="FDF"/>
    <property type="match status" value="1"/>
</dbReference>
<evidence type="ECO:0000259" key="7">
    <source>
        <dbReference type="PROSITE" id="PS52002"/>
    </source>
</evidence>
<feature type="region of interest" description="Disordered" evidence="2">
    <location>
        <begin position="513"/>
        <end position="540"/>
    </location>
</feature>
<dbReference type="Gene3D" id="2.30.30.100">
    <property type="match status" value="1"/>
</dbReference>
<dbReference type="InterPro" id="IPR000582">
    <property type="entry name" value="Acyl-CoA-binding_protein"/>
</dbReference>
<dbReference type="InterPro" id="IPR047575">
    <property type="entry name" value="Sm"/>
</dbReference>
<comment type="caution">
    <text evidence="8">The sequence shown here is derived from an EMBL/GenBank/DDBJ whole genome shotgun (WGS) entry which is preliminary data.</text>
</comment>
<feature type="compositionally biased region" description="Gly residues" evidence="2">
    <location>
        <begin position="380"/>
        <end position="389"/>
    </location>
</feature>
<dbReference type="EMBL" id="JAKLMC020000022">
    <property type="protein sequence ID" value="KAK5951041.1"/>
    <property type="molecule type" value="Genomic_DNA"/>
</dbReference>
<dbReference type="InterPro" id="IPR025762">
    <property type="entry name" value="DFDF"/>
</dbReference>
<feature type="compositionally biased region" description="Pro residues" evidence="2">
    <location>
        <begin position="154"/>
        <end position="176"/>
    </location>
</feature>
<feature type="compositionally biased region" description="Pro residues" evidence="2">
    <location>
        <begin position="246"/>
        <end position="282"/>
    </location>
</feature>
<dbReference type="PROSITE" id="PS52002">
    <property type="entry name" value="SM"/>
    <property type="match status" value="1"/>
</dbReference>
<dbReference type="PROSITE" id="PS51512">
    <property type="entry name" value="DFDF"/>
    <property type="match status" value="1"/>
</dbReference>